<dbReference type="Pfam" id="PF13561">
    <property type="entry name" value="adh_short_C2"/>
    <property type="match status" value="1"/>
</dbReference>
<organism evidence="4 5">
    <name type="scientific">Dichotomopilus funicola</name>
    <dbReference type="NCBI Taxonomy" id="1934379"/>
    <lineage>
        <taxon>Eukaryota</taxon>
        <taxon>Fungi</taxon>
        <taxon>Dikarya</taxon>
        <taxon>Ascomycota</taxon>
        <taxon>Pezizomycotina</taxon>
        <taxon>Sordariomycetes</taxon>
        <taxon>Sordariomycetidae</taxon>
        <taxon>Sordariales</taxon>
        <taxon>Chaetomiaceae</taxon>
        <taxon>Dichotomopilus</taxon>
    </lineage>
</organism>
<dbReference type="PANTHER" id="PTHR42760">
    <property type="entry name" value="SHORT-CHAIN DEHYDROGENASES/REDUCTASES FAMILY MEMBER"/>
    <property type="match status" value="1"/>
</dbReference>
<dbReference type="AlphaFoldDB" id="A0AAN6V2N3"/>
<gene>
    <name evidence="4" type="ORF">C8A04DRAFT_28493</name>
</gene>
<dbReference type="SUPFAM" id="SSF51735">
    <property type="entry name" value="NAD(P)-binding Rossmann-fold domains"/>
    <property type="match status" value="1"/>
</dbReference>
<dbReference type="RefSeq" id="XP_062637083.1">
    <property type="nucleotide sequence ID" value="XM_062780663.1"/>
</dbReference>
<reference evidence="4" key="1">
    <citation type="journal article" date="2023" name="Mol. Phylogenet. Evol.">
        <title>Genome-scale phylogeny and comparative genomics of the fungal order Sordariales.</title>
        <authorList>
            <person name="Hensen N."/>
            <person name="Bonometti L."/>
            <person name="Westerberg I."/>
            <person name="Brannstrom I.O."/>
            <person name="Guillou S."/>
            <person name="Cros-Aarteil S."/>
            <person name="Calhoun S."/>
            <person name="Haridas S."/>
            <person name="Kuo A."/>
            <person name="Mondo S."/>
            <person name="Pangilinan J."/>
            <person name="Riley R."/>
            <person name="LaButti K."/>
            <person name="Andreopoulos B."/>
            <person name="Lipzen A."/>
            <person name="Chen C."/>
            <person name="Yan M."/>
            <person name="Daum C."/>
            <person name="Ng V."/>
            <person name="Clum A."/>
            <person name="Steindorff A."/>
            <person name="Ohm R.A."/>
            <person name="Martin F."/>
            <person name="Silar P."/>
            <person name="Natvig D.O."/>
            <person name="Lalanne C."/>
            <person name="Gautier V."/>
            <person name="Ament-Velasquez S.L."/>
            <person name="Kruys A."/>
            <person name="Hutchinson M.I."/>
            <person name="Powell A.J."/>
            <person name="Barry K."/>
            <person name="Miller A.N."/>
            <person name="Grigoriev I.V."/>
            <person name="Debuchy R."/>
            <person name="Gladieux P."/>
            <person name="Hiltunen Thoren M."/>
            <person name="Johannesson H."/>
        </authorList>
    </citation>
    <scope>NUCLEOTIDE SEQUENCE</scope>
    <source>
        <strain evidence="4">CBS 141.50</strain>
    </source>
</reference>
<name>A0AAN6V2N3_9PEZI</name>
<evidence type="ECO:0000313" key="5">
    <source>
        <dbReference type="Proteomes" id="UP001302676"/>
    </source>
</evidence>
<keyword evidence="5" id="KW-1185">Reference proteome</keyword>
<dbReference type="EMBL" id="MU853583">
    <property type="protein sequence ID" value="KAK4143712.1"/>
    <property type="molecule type" value="Genomic_DNA"/>
</dbReference>
<dbReference type="PROSITE" id="PS00061">
    <property type="entry name" value="ADH_SHORT"/>
    <property type="match status" value="1"/>
</dbReference>
<accession>A0AAN6V2N3</accession>
<dbReference type="Proteomes" id="UP001302676">
    <property type="component" value="Unassembled WGS sequence"/>
</dbReference>
<reference evidence="4" key="2">
    <citation type="submission" date="2023-05" db="EMBL/GenBank/DDBJ databases">
        <authorList>
            <consortium name="Lawrence Berkeley National Laboratory"/>
            <person name="Steindorff A."/>
            <person name="Hensen N."/>
            <person name="Bonometti L."/>
            <person name="Westerberg I."/>
            <person name="Brannstrom I.O."/>
            <person name="Guillou S."/>
            <person name="Cros-Aarteil S."/>
            <person name="Calhoun S."/>
            <person name="Haridas S."/>
            <person name="Kuo A."/>
            <person name="Mondo S."/>
            <person name="Pangilinan J."/>
            <person name="Riley R."/>
            <person name="Labutti K."/>
            <person name="Andreopoulos B."/>
            <person name="Lipzen A."/>
            <person name="Chen C."/>
            <person name="Yanf M."/>
            <person name="Daum C."/>
            <person name="Ng V."/>
            <person name="Clum A."/>
            <person name="Ohm R."/>
            <person name="Martin F."/>
            <person name="Silar P."/>
            <person name="Natvig D."/>
            <person name="Lalanne C."/>
            <person name="Gautier V."/>
            <person name="Ament-Velasquez S.L."/>
            <person name="Kruys A."/>
            <person name="Hutchinson M.I."/>
            <person name="Powell A.J."/>
            <person name="Barry K."/>
            <person name="Miller A.N."/>
            <person name="Grigoriev I.V."/>
            <person name="Debuchy R."/>
            <person name="Gladieux P."/>
            <person name="Thoren M.H."/>
            <person name="Johannesson H."/>
        </authorList>
    </citation>
    <scope>NUCLEOTIDE SEQUENCE</scope>
    <source>
        <strain evidence="4">CBS 141.50</strain>
    </source>
</reference>
<evidence type="ECO:0000256" key="2">
    <source>
        <dbReference type="ARBA" id="ARBA00022857"/>
    </source>
</evidence>
<dbReference type="CDD" id="cd05233">
    <property type="entry name" value="SDR_c"/>
    <property type="match status" value="1"/>
</dbReference>
<dbReference type="InterPro" id="IPR002347">
    <property type="entry name" value="SDR_fam"/>
</dbReference>
<dbReference type="GO" id="GO:0016616">
    <property type="term" value="F:oxidoreductase activity, acting on the CH-OH group of donors, NAD or NADP as acceptor"/>
    <property type="evidence" value="ECO:0007669"/>
    <property type="project" value="TreeGrafter"/>
</dbReference>
<sequence length="285" mass="29851">MAPTGTRLTRKIAIVTGASSGIGRAIALSFAREGATFVLCADLVPLGRGAEGPPKDGDDDDDEKLSTEALITKRYGEGRAGFRKVDVTVEEEVKGMVEGLVDAFGRVDVIVNNAGVGPAFTPLHETPDEIWSGTLNINLRAPFLCSKYAIRQFLTQDSASERDKRGSIINIASAAGLREVKLSGAYCASKAAVISLTKSTALEYGAARIQCNAICPGTIITPMTAPVLAHDEALAFFKTAVPWGDGGVSRGPEEIANAAVWLASDETSWVTGVALPVDGGYSVHA</sequence>
<evidence type="ECO:0000256" key="3">
    <source>
        <dbReference type="RuleBase" id="RU000363"/>
    </source>
</evidence>
<dbReference type="PRINTS" id="PR00081">
    <property type="entry name" value="GDHRDH"/>
</dbReference>
<keyword evidence="2" id="KW-0521">NADP</keyword>
<comment type="similarity">
    <text evidence="1 3">Belongs to the short-chain dehydrogenases/reductases (SDR) family.</text>
</comment>
<dbReference type="PRINTS" id="PR00080">
    <property type="entry name" value="SDRFAMILY"/>
</dbReference>
<comment type="caution">
    <text evidence="4">The sequence shown here is derived from an EMBL/GenBank/DDBJ whole genome shotgun (WGS) entry which is preliminary data.</text>
</comment>
<dbReference type="Gene3D" id="3.40.50.720">
    <property type="entry name" value="NAD(P)-binding Rossmann-like Domain"/>
    <property type="match status" value="1"/>
</dbReference>
<dbReference type="GeneID" id="87817276"/>
<dbReference type="InterPro" id="IPR036291">
    <property type="entry name" value="NAD(P)-bd_dom_sf"/>
</dbReference>
<dbReference type="FunFam" id="3.40.50.720:FF:000084">
    <property type="entry name" value="Short-chain dehydrogenase reductase"/>
    <property type="match status" value="1"/>
</dbReference>
<evidence type="ECO:0000313" key="4">
    <source>
        <dbReference type="EMBL" id="KAK4143712.1"/>
    </source>
</evidence>
<proteinExistence type="inferred from homology"/>
<dbReference type="PANTHER" id="PTHR42760:SF124">
    <property type="entry name" value="SHORT-CHAIN DEHYDROGENASE_REDUCTASE"/>
    <property type="match status" value="1"/>
</dbReference>
<dbReference type="InterPro" id="IPR020904">
    <property type="entry name" value="Sc_DH/Rdtase_CS"/>
</dbReference>
<protein>
    <submittedName>
        <fullName evidence="4">Short-chain dehydrogenase</fullName>
    </submittedName>
</protein>
<dbReference type="Pfam" id="PF00106">
    <property type="entry name" value="adh_short"/>
    <property type="match status" value="1"/>
</dbReference>
<evidence type="ECO:0000256" key="1">
    <source>
        <dbReference type="ARBA" id="ARBA00006484"/>
    </source>
</evidence>